<dbReference type="GO" id="GO:0005829">
    <property type="term" value="C:cytosol"/>
    <property type="evidence" value="ECO:0007669"/>
    <property type="project" value="TreeGrafter"/>
</dbReference>
<dbReference type="InterPro" id="IPR001789">
    <property type="entry name" value="Sig_transdc_resp-reg_receiver"/>
</dbReference>
<feature type="DNA-binding region" description="OmpR/PhoB-type" evidence="7">
    <location>
        <begin position="124"/>
        <end position="221"/>
    </location>
</feature>
<evidence type="ECO:0000256" key="2">
    <source>
        <dbReference type="ARBA" id="ARBA00023012"/>
    </source>
</evidence>
<dbReference type="SUPFAM" id="SSF52172">
    <property type="entry name" value="CheY-like"/>
    <property type="match status" value="1"/>
</dbReference>
<dbReference type="InterPro" id="IPR039420">
    <property type="entry name" value="WalR-like"/>
</dbReference>
<organism evidence="10 11">
    <name type="scientific">Marinobacter lutaoensis</name>
    <dbReference type="NCBI Taxonomy" id="135739"/>
    <lineage>
        <taxon>Bacteria</taxon>
        <taxon>Pseudomonadati</taxon>
        <taxon>Pseudomonadota</taxon>
        <taxon>Gammaproteobacteria</taxon>
        <taxon>Pseudomonadales</taxon>
        <taxon>Marinobacteraceae</taxon>
        <taxon>Marinobacter</taxon>
    </lineage>
</organism>
<dbReference type="SUPFAM" id="SSF46894">
    <property type="entry name" value="C-terminal effector domain of the bipartite response regulators"/>
    <property type="match status" value="1"/>
</dbReference>
<proteinExistence type="predicted"/>
<dbReference type="Gene3D" id="1.10.10.10">
    <property type="entry name" value="Winged helix-like DNA-binding domain superfamily/Winged helix DNA-binding domain"/>
    <property type="match status" value="1"/>
</dbReference>
<evidence type="ECO:0000313" key="10">
    <source>
        <dbReference type="EMBL" id="ONF45216.1"/>
    </source>
</evidence>
<protein>
    <submittedName>
        <fullName evidence="10">Two-component system response regulator</fullName>
    </submittedName>
</protein>
<gene>
    <name evidence="10" type="ORF">BTO32_01720</name>
</gene>
<dbReference type="InterPro" id="IPR001867">
    <property type="entry name" value="OmpR/PhoB-type_DNA-bd"/>
</dbReference>
<feature type="domain" description="OmpR/PhoB-type" evidence="9">
    <location>
        <begin position="124"/>
        <end position="221"/>
    </location>
</feature>
<dbReference type="InterPro" id="IPR016032">
    <property type="entry name" value="Sig_transdc_resp-reg_C-effctor"/>
</dbReference>
<evidence type="ECO:0000256" key="3">
    <source>
        <dbReference type="ARBA" id="ARBA00023015"/>
    </source>
</evidence>
<dbReference type="STRING" id="135739.BTO32_01720"/>
<dbReference type="PROSITE" id="PS50110">
    <property type="entry name" value="RESPONSE_REGULATORY"/>
    <property type="match status" value="1"/>
</dbReference>
<evidence type="ECO:0000256" key="7">
    <source>
        <dbReference type="PROSITE-ProRule" id="PRU01091"/>
    </source>
</evidence>
<dbReference type="GO" id="GO:0006355">
    <property type="term" value="P:regulation of DNA-templated transcription"/>
    <property type="evidence" value="ECO:0007669"/>
    <property type="project" value="InterPro"/>
</dbReference>
<keyword evidence="5" id="KW-0804">Transcription</keyword>
<dbReference type="InterPro" id="IPR011006">
    <property type="entry name" value="CheY-like_superfamily"/>
</dbReference>
<dbReference type="GO" id="GO:0000976">
    <property type="term" value="F:transcription cis-regulatory region binding"/>
    <property type="evidence" value="ECO:0007669"/>
    <property type="project" value="TreeGrafter"/>
</dbReference>
<dbReference type="Proteomes" id="UP000189339">
    <property type="component" value="Unassembled WGS sequence"/>
</dbReference>
<accession>A0A1V2DXT4</accession>
<keyword evidence="1 6" id="KW-0597">Phosphoprotein</keyword>
<evidence type="ECO:0000256" key="1">
    <source>
        <dbReference type="ARBA" id="ARBA00022553"/>
    </source>
</evidence>
<dbReference type="GO" id="GO:0000156">
    <property type="term" value="F:phosphorelay response regulator activity"/>
    <property type="evidence" value="ECO:0007669"/>
    <property type="project" value="TreeGrafter"/>
</dbReference>
<evidence type="ECO:0000256" key="4">
    <source>
        <dbReference type="ARBA" id="ARBA00023125"/>
    </source>
</evidence>
<feature type="modified residue" description="4-aspartylphosphate" evidence="6">
    <location>
        <position position="52"/>
    </location>
</feature>
<sequence>MLKLLLVEDDLDLAHTLIQYLELEGMLCDHASNGVAGLNLSRNHHYDVLLLDINLPRMDGLTLCQKLREQGDDTPVLMLTARDQLNDKLEGFQAGSDDYLVKPFELQELVARVQALSRRRSGQVRRLCCGDLEMNLSDHTVTRAGQPIRLSPTGWQLLEQLLRASPAPVAREALMDAVWGDEHPDSNSLKVHIFNLRKAIDGPFPAPLLHTINGAGFALREKPDDGDGHDA</sequence>
<keyword evidence="2" id="KW-0902">Two-component regulatory system</keyword>
<dbReference type="AlphaFoldDB" id="A0A1V2DXT4"/>
<evidence type="ECO:0000259" key="8">
    <source>
        <dbReference type="PROSITE" id="PS50110"/>
    </source>
</evidence>
<reference evidence="10 11" key="1">
    <citation type="submission" date="2016-12" db="EMBL/GenBank/DDBJ databases">
        <title>Marinobacter lutaoensis whole genome sequencing.</title>
        <authorList>
            <person name="Verma A."/>
            <person name="Krishnamurthi S."/>
        </authorList>
    </citation>
    <scope>NUCLEOTIDE SEQUENCE [LARGE SCALE GENOMIC DNA]</scope>
    <source>
        <strain evidence="10 11">T5054</strain>
    </source>
</reference>
<dbReference type="SMART" id="SM00448">
    <property type="entry name" value="REC"/>
    <property type="match status" value="1"/>
</dbReference>
<feature type="domain" description="Response regulatory" evidence="8">
    <location>
        <begin position="3"/>
        <end position="117"/>
    </location>
</feature>
<dbReference type="CDD" id="cd00383">
    <property type="entry name" value="trans_reg_C"/>
    <property type="match status" value="1"/>
</dbReference>
<keyword evidence="11" id="KW-1185">Reference proteome</keyword>
<dbReference type="CDD" id="cd17624">
    <property type="entry name" value="REC_OmpR_PmrA-like"/>
    <property type="match status" value="1"/>
</dbReference>
<dbReference type="PANTHER" id="PTHR48111:SF22">
    <property type="entry name" value="REGULATOR OF RPOS"/>
    <property type="match status" value="1"/>
</dbReference>
<name>A0A1V2DXT4_9GAMM</name>
<keyword evidence="3" id="KW-0805">Transcription regulation</keyword>
<dbReference type="Gene3D" id="6.10.250.690">
    <property type="match status" value="1"/>
</dbReference>
<dbReference type="RefSeq" id="WP_076722710.1">
    <property type="nucleotide sequence ID" value="NZ_MSCW01000001.1"/>
</dbReference>
<dbReference type="PROSITE" id="PS51755">
    <property type="entry name" value="OMPR_PHOB"/>
    <property type="match status" value="1"/>
</dbReference>
<comment type="caution">
    <text evidence="10">The sequence shown here is derived from an EMBL/GenBank/DDBJ whole genome shotgun (WGS) entry which is preliminary data.</text>
</comment>
<evidence type="ECO:0000313" key="11">
    <source>
        <dbReference type="Proteomes" id="UP000189339"/>
    </source>
</evidence>
<dbReference type="PANTHER" id="PTHR48111">
    <property type="entry name" value="REGULATOR OF RPOS"/>
    <property type="match status" value="1"/>
</dbReference>
<evidence type="ECO:0000256" key="6">
    <source>
        <dbReference type="PROSITE-ProRule" id="PRU00169"/>
    </source>
</evidence>
<dbReference type="OrthoDB" id="9802426at2"/>
<dbReference type="SMART" id="SM00862">
    <property type="entry name" value="Trans_reg_C"/>
    <property type="match status" value="1"/>
</dbReference>
<dbReference type="InterPro" id="IPR036388">
    <property type="entry name" value="WH-like_DNA-bd_sf"/>
</dbReference>
<evidence type="ECO:0000259" key="9">
    <source>
        <dbReference type="PROSITE" id="PS51755"/>
    </source>
</evidence>
<keyword evidence="4 7" id="KW-0238">DNA-binding</keyword>
<evidence type="ECO:0000256" key="5">
    <source>
        <dbReference type="ARBA" id="ARBA00023163"/>
    </source>
</evidence>
<dbReference type="Gene3D" id="3.40.50.2300">
    <property type="match status" value="1"/>
</dbReference>
<dbReference type="GO" id="GO:0032993">
    <property type="term" value="C:protein-DNA complex"/>
    <property type="evidence" value="ECO:0007669"/>
    <property type="project" value="TreeGrafter"/>
</dbReference>
<dbReference type="Pfam" id="PF00072">
    <property type="entry name" value="Response_reg"/>
    <property type="match status" value="1"/>
</dbReference>
<dbReference type="EMBL" id="MSCW01000001">
    <property type="protein sequence ID" value="ONF45216.1"/>
    <property type="molecule type" value="Genomic_DNA"/>
</dbReference>
<dbReference type="Pfam" id="PF00486">
    <property type="entry name" value="Trans_reg_C"/>
    <property type="match status" value="1"/>
</dbReference>